<name>A0AAN4ZLP2_9BILA</name>
<feature type="non-terminal residue" evidence="1">
    <location>
        <position position="168"/>
    </location>
</feature>
<proteinExistence type="predicted"/>
<organism evidence="1 2">
    <name type="scientific">Pristionchus mayeri</name>
    <dbReference type="NCBI Taxonomy" id="1317129"/>
    <lineage>
        <taxon>Eukaryota</taxon>
        <taxon>Metazoa</taxon>
        <taxon>Ecdysozoa</taxon>
        <taxon>Nematoda</taxon>
        <taxon>Chromadorea</taxon>
        <taxon>Rhabditida</taxon>
        <taxon>Rhabditina</taxon>
        <taxon>Diplogasteromorpha</taxon>
        <taxon>Diplogasteroidea</taxon>
        <taxon>Neodiplogasteridae</taxon>
        <taxon>Pristionchus</taxon>
    </lineage>
</organism>
<comment type="caution">
    <text evidence="1">The sequence shown here is derived from an EMBL/GenBank/DDBJ whole genome shotgun (WGS) entry which is preliminary data.</text>
</comment>
<protein>
    <submittedName>
        <fullName evidence="1">Uncharacterized protein</fullName>
    </submittedName>
</protein>
<dbReference type="AlphaFoldDB" id="A0AAN4ZLP2"/>
<keyword evidence="2" id="KW-1185">Reference proteome</keyword>
<dbReference type="Proteomes" id="UP001328107">
    <property type="component" value="Unassembled WGS sequence"/>
</dbReference>
<accession>A0AAN4ZLP2</accession>
<sequence length="168" mass="18480">MRCRWTGCEENRCRLIAHSTSLLRSRLDEGPVDLDDISEQFLLVHSLDGSDCLFLSLVLHQGVSLQVSRPSVQIQIQILDLSKLGKCIVHVLLSGLLVDVTHEDDPSLNGSLGTACSLVLVINNIVHDGFLAGTGLSDSTTLQNKNRDLLHVHVVDLDLGHLRLEQVF</sequence>
<evidence type="ECO:0000313" key="1">
    <source>
        <dbReference type="EMBL" id="GMR42159.1"/>
    </source>
</evidence>
<reference evidence="2" key="1">
    <citation type="submission" date="2022-10" db="EMBL/GenBank/DDBJ databases">
        <title>Genome assembly of Pristionchus species.</title>
        <authorList>
            <person name="Yoshida K."/>
            <person name="Sommer R.J."/>
        </authorList>
    </citation>
    <scope>NUCLEOTIDE SEQUENCE [LARGE SCALE GENOMIC DNA]</scope>
    <source>
        <strain evidence="2">RS5460</strain>
    </source>
</reference>
<evidence type="ECO:0000313" key="2">
    <source>
        <dbReference type="Proteomes" id="UP001328107"/>
    </source>
</evidence>
<gene>
    <name evidence="1" type="ORF">PMAYCL1PPCAC_12354</name>
</gene>
<dbReference type="EMBL" id="BTRK01000003">
    <property type="protein sequence ID" value="GMR42159.1"/>
    <property type="molecule type" value="Genomic_DNA"/>
</dbReference>